<dbReference type="PROSITE" id="PS51186">
    <property type="entry name" value="GNAT"/>
    <property type="match status" value="1"/>
</dbReference>
<dbReference type="KEGG" id="pcz:PCL1606_10390"/>
<gene>
    <name evidence="2" type="ORF">PCL1606_10390</name>
</gene>
<dbReference type="SUPFAM" id="SSF55729">
    <property type="entry name" value="Acyl-CoA N-acyltransferases (Nat)"/>
    <property type="match status" value="1"/>
</dbReference>
<dbReference type="PATRIC" id="fig|587753.10.peg.1032"/>
<dbReference type="InterPro" id="IPR000182">
    <property type="entry name" value="GNAT_dom"/>
</dbReference>
<dbReference type="Proteomes" id="UP000032748">
    <property type="component" value="Chromosome"/>
</dbReference>
<dbReference type="Pfam" id="PF13302">
    <property type="entry name" value="Acetyltransf_3"/>
    <property type="match status" value="1"/>
</dbReference>
<accession>A0A0D5XUX3</accession>
<dbReference type="RefSeq" id="WP_045881239.1">
    <property type="nucleotide sequence ID" value="NZ_CP011110.1"/>
</dbReference>
<name>A0A0D5XUX3_9PSED</name>
<dbReference type="PANTHER" id="PTHR43441">
    <property type="entry name" value="RIBOSOMAL-PROTEIN-SERINE ACETYLTRANSFERASE"/>
    <property type="match status" value="1"/>
</dbReference>
<dbReference type="GO" id="GO:0005737">
    <property type="term" value="C:cytoplasm"/>
    <property type="evidence" value="ECO:0007669"/>
    <property type="project" value="TreeGrafter"/>
</dbReference>
<evidence type="ECO:0000313" key="2">
    <source>
        <dbReference type="EMBL" id="AKA22494.1"/>
    </source>
</evidence>
<organism evidence="2 3">
    <name type="scientific">Pseudomonas chlororaphis</name>
    <dbReference type="NCBI Taxonomy" id="587753"/>
    <lineage>
        <taxon>Bacteria</taxon>
        <taxon>Pseudomonadati</taxon>
        <taxon>Pseudomonadota</taxon>
        <taxon>Gammaproteobacteria</taxon>
        <taxon>Pseudomonadales</taxon>
        <taxon>Pseudomonadaceae</taxon>
        <taxon>Pseudomonas</taxon>
    </lineage>
</organism>
<dbReference type="AlphaFoldDB" id="A0A0D5XUX3"/>
<dbReference type="GO" id="GO:1990189">
    <property type="term" value="F:protein N-terminal-serine acetyltransferase activity"/>
    <property type="evidence" value="ECO:0007669"/>
    <property type="project" value="TreeGrafter"/>
</dbReference>
<dbReference type="NCBIfam" id="TIGR03585">
    <property type="entry name" value="PseH"/>
    <property type="match status" value="1"/>
</dbReference>
<dbReference type="Gene3D" id="3.40.630.30">
    <property type="match status" value="1"/>
</dbReference>
<dbReference type="OrthoDB" id="5358891at2"/>
<keyword evidence="2" id="KW-0808">Transferase</keyword>
<protein>
    <submittedName>
        <fullName evidence="2">Pseudaminic acid biosynthesis N-acetyl transferase</fullName>
    </submittedName>
</protein>
<evidence type="ECO:0000259" key="1">
    <source>
        <dbReference type="PROSITE" id="PS51186"/>
    </source>
</evidence>
<dbReference type="InterPro" id="IPR016181">
    <property type="entry name" value="Acyl_CoA_acyltransferase"/>
</dbReference>
<feature type="domain" description="N-acetyltransferase" evidence="1">
    <location>
        <begin position="1"/>
        <end position="164"/>
    </location>
</feature>
<sequence length="182" mass="20395">MQVVPILETCAQVQARVRELRNQPDVRKYMYTSHEISEAEHRAWLDSLAGNPRQSVFVVLQDGVASGVVSLNAINALHKSADWAFYLDSGLQGKGLGSQLEFWLLDHAFGTAGLAKLNCEVLALNQAVIRLHQKFGFVLEGVRRQNVEKDGQRIDVMLLGITREEWAARRPDMLSVMARLGR</sequence>
<dbReference type="InterPro" id="IPR051908">
    <property type="entry name" value="Ribosomal_N-acetyltransferase"/>
</dbReference>
<proteinExistence type="predicted"/>
<dbReference type="PANTHER" id="PTHR43441:SF11">
    <property type="entry name" value="RIBOSOMAL-PROTEIN-SERINE ACETYLTRANSFERASE"/>
    <property type="match status" value="1"/>
</dbReference>
<dbReference type="EMBL" id="CP011110">
    <property type="protein sequence ID" value="AKA22494.1"/>
    <property type="molecule type" value="Genomic_DNA"/>
</dbReference>
<reference evidence="2 3" key="1">
    <citation type="journal article" date="2015" name="Mol. Plant Microbe Interact.">
        <title>Comparative Genomic Analysis of Pseudomonas chlororaphis PCL1606 Reveals New Insight into Antifungal Compounds Involved in Biocontrol.</title>
        <authorList>
            <person name="Calderon C.E."/>
            <person name="Ramos C."/>
            <person name="de Vicente A."/>
            <person name="Cazorla F.M."/>
        </authorList>
    </citation>
    <scope>NUCLEOTIDE SEQUENCE [LARGE SCALE GENOMIC DNA]</scope>
    <source>
        <strain evidence="2 3">PCL1606</strain>
    </source>
</reference>
<evidence type="ECO:0000313" key="3">
    <source>
        <dbReference type="Proteomes" id="UP000032748"/>
    </source>
</evidence>
<dbReference type="GO" id="GO:0008999">
    <property type="term" value="F:protein-N-terminal-alanine acetyltransferase activity"/>
    <property type="evidence" value="ECO:0007669"/>
    <property type="project" value="TreeGrafter"/>
</dbReference>
<dbReference type="InterPro" id="IPR020036">
    <property type="entry name" value="PseH"/>
</dbReference>